<evidence type="ECO:0000256" key="1">
    <source>
        <dbReference type="SAM" id="MobiDB-lite"/>
    </source>
</evidence>
<feature type="compositionally biased region" description="Polar residues" evidence="1">
    <location>
        <begin position="452"/>
        <end position="464"/>
    </location>
</feature>
<evidence type="ECO:0000259" key="2">
    <source>
        <dbReference type="Pfam" id="PF13257"/>
    </source>
</evidence>
<feature type="region of interest" description="Disordered" evidence="1">
    <location>
        <begin position="111"/>
        <end position="151"/>
    </location>
</feature>
<dbReference type="InterPro" id="IPR025122">
    <property type="entry name" value="DUF4048"/>
</dbReference>
<feature type="compositionally biased region" description="Polar residues" evidence="1">
    <location>
        <begin position="169"/>
        <end position="181"/>
    </location>
</feature>
<dbReference type="Pfam" id="PF13257">
    <property type="entry name" value="DUF4048"/>
    <property type="match status" value="1"/>
</dbReference>
<organism evidence="3 4">
    <name type="scientific">Polychaeton citri CBS 116435</name>
    <dbReference type="NCBI Taxonomy" id="1314669"/>
    <lineage>
        <taxon>Eukaryota</taxon>
        <taxon>Fungi</taxon>
        <taxon>Dikarya</taxon>
        <taxon>Ascomycota</taxon>
        <taxon>Pezizomycotina</taxon>
        <taxon>Dothideomycetes</taxon>
        <taxon>Dothideomycetidae</taxon>
        <taxon>Capnodiales</taxon>
        <taxon>Capnodiaceae</taxon>
        <taxon>Polychaeton</taxon>
    </lineage>
</organism>
<feature type="region of interest" description="Disordered" evidence="1">
    <location>
        <begin position="163"/>
        <end position="234"/>
    </location>
</feature>
<comment type="caution">
    <text evidence="3">The sequence shown here is derived from an EMBL/GenBank/DDBJ whole genome shotgun (WGS) entry which is preliminary data.</text>
</comment>
<evidence type="ECO:0000313" key="3">
    <source>
        <dbReference type="EMBL" id="KAF2719020.1"/>
    </source>
</evidence>
<feature type="compositionally biased region" description="Basic residues" evidence="1">
    <location>
        <begin position="397"/>
        <end position="406"/>
    </location>
</feature>
<gene>
    <name evidence="3" type="ORF">K431DRAFT_322068</name>
</gene>
<feature type="compositionally biased region" description="Low complexity" evidence="1">
    <location>
        <begin position="133"/>
        <end position="145"/>
    </location>
</feature>
<dbReference type="Proteomes" id="UP000799441">
    <property type="component" value="Unassembled WGS sequence"/>
</dbReference>
<sequence>MSASPTSRPGFQSHGRTMSTVSAATDNSNPRGSRMSMQFPIQSVTEPEREVTTSPLQEMVPEAVAPPTGPTDNNFLTAIAAQERKVLELKEELQRAEEDLSKLKKQWVNHEAQKKRNDARKVAKLQPLNTKTSLSPGVSSSIGSVDNDEDGSNAWLQHEMERRKALMQGSRSSGRTVFSGSRHTRALSLLSPTTADSPTALAQRPQRQDSLRNRPVQEGTAPPLRPQLISRSSTTPDLTNAVAESADADINLSSPNAIDREMLIKTGKKMATGFRDGLWTFIEDLRQATVGDEAAQTLGPSGVAPAGLHRQSSNQTLRAARRQASKMSLRAGAPGSRTAKSPVAGRAGLGESLESRPLNDATQALEQDAPEHTPLVDVDGTFWHEHSLASTPQRKTPVTRHAKTHSKASAASSNTASVDDSAWDVWPDSSPAPSALESRSSSVASNAISTPRTSASSTVGNGQDPSDRKRDSKRDSIPWPTISKMGPAQLKRTASHLMSEWEKSLTPSPGEEWNGEQGDFLGMGAEAAATASSARKDH</sequence>
<dbReference type="AlphaFoldDB" id="A0A9P4Q3V4"/>
<accession>A0A9P4Q3V4</accession>
<proteinExistence type="predicted"/>
<keyword evidence="4" id="KW-1185">Reference proteome</keyword>
<feature type="compositionally biased region" description="Low complexity" evidence="1">
    <location>
        <begin position="429"/>
        <end position="451"/>
    </location>
</feature>
<reference evidence="3" key="1">
    <citation type="journal article" date="2020" name="Stud. Mycol.">
        <title>101 Dothideomycetes genomes: a test case for predicting lifestyles and emergence of pathogens.</title>
        <authorList>
            <person name="Haridas S."/>
            <person name="Albert R."/>
            <person name="Binder M."/>
            <person name="Bloem J."/>
            <person name="Labutti K."/>
            <person name="Salamov A."/>
            <person name="Andreopoulos B."/>
            <person name="Baker S."/>
            <person name="Barry K."/>
            <person name="Bills G."/>
            <person name="Bluhm B."/>
            <person name="Cannon C."/>
            <person name="Castanera R."/>
            <person name="Culley D."/>
            <person name="Daum C."/>
            <person name="Ezra D."/>
            <person name="Gonzalez J."/>
            <person name="Henrissat B."/>
            <person name="Kuo A."/>
            <person name="Liang C."/>
            <person name="Lipzen A."/>
            <person name="Lutzoni F."/>
            <person name="Magnuson J."/>
            <person name="Mondo S."/>
            <person name="Nolan M."/>
            <person name="Ohm R."/>
            <person name="Pangilinan J."/>
            <person name="Park H.-J."/>
            <person name="Ramirez L."/>
            <person name="Alfaro M."/>
            <person name="Sun H."/>
            <person name="Tritt A."/>
            <person name="Yoshinaga Y."/>
            <person name="Zwiers L.-H."/>
            <person name="Turgeon B."/>
            <person name="Goodwin S."/>
            <person name="Spatafora J."/>
            <person name="Crous P."/>
            <person name="Grigoriev I."/>
        </authorList>
    </citation>
    <scope>NUCLEOTIDE SEQUENCE</scope>
    <source>
        <strain evidence="3">CBS 116435</strain>
    </source>
</reference>
<name>A0A9P4Q3V4_9PEZI</name>
<feature type="region of interest" description="Disordered" evidence="1">
    <location>
        <begin position="1"/>
        <end position="54"/>
    </location>
</feature>
<evidence type="ECO:0000313" key="4">
    <source>
        <dbReference type="Proteomes" id="UP000799441"/>
    </source>
</evidence>
<dbReference type="EMBL" id="MU003817">
    <property type="protein sequence ID" value="KAF2719020.1"/>
    <property type="molecule type" value="Genomic_DNA"/>
</dbReference>
<feature type="compositionally biased region" description="Basic and acidic residues" evidence="1">
    <location>
        <begin position="111"/>
        <end position="121"/>
    </location>
</feature>
<feature type="region of interest" description="Disordered" evidence="1">
    <location>
        <begin position="296"/>
        <end position="355"/>
    </location>
</feature>
<protein>
    <recommendedName>
        <fullName evidence="2">DUF4048 domain-containing protein</fullName>
    </recommendedName>
</protein>
<feature type="compositionally biased region" description="Polar residues" evidence="1">
    <location>
        <begin position="1"/>
        <end position="45"/>
    </location>
</feature>
<feature type="domain" description="DUF4048" evidence="2">
    <location>
        <begin position="183"/>
        <end position="434"/>
    </location>
</feature>
<feature type="compositionally biased region" description="Low complexity" evidence="1">
    <location>
        <begin position="407"/>
        <end position="420"/>
    </location>
</feature>
<feature type="region of interest" description="Disordered" evidence="1">
    <location>
        <begin position="388"/>
        <end position="518"/>
    </location>
</feature>
<feature type="compositionally biased region" description="Basic and acidic residues" evidence="1">
    <location>
        <begin position="465"/>
        <end position="476"/>
    </location>
</feature>
<dbReference type="OrthoDB" id="4097086at2759"/>